<evidence type="ECO:0000256" key="11">
    <source>
        <dbReference type="ARBA" id="ARBA00022679"/>
    </source>
</evidence>
<dbReference type="GO" id="GO:0031267">
    <property type="term" value="F:small GTPase binding"/>
    <property type="evidence" value="ECO:0007669"/>
    <property type="project" value="InterPro"/>
</dbReference>
<organism evidence="30 31">
    <name type="scientific">Aphis gossypii</name>
    <name type="common">Cotton aphid</name>
    <dbReference type="NCBI Taxonomy" id="80765"/>
    <lineage>
        <taxon>Eukaryota</taxon>
        <taxon>Metazoa</taxon>
        <taxon>Ecdysozoa</taxon>
        <taxon>Arthropoda</taxon>
        <taxon>Hexapoda</taxon>
        <taxon>Insecta</taxon>
        <taxon>Pterygota</taxon>
        <taxon>Neoptera</taxon>
        <taxon>Paraneoptera</taxon>
        <taxon>Hemiptera</taxon>
        <taxon>Sternorrhyncha</taxon>
        <taxon>Aphidomorpha</taxon>
        <taxon>Aphidoidea</taxon>
        <taxon>Aphididae</taxon>
        <taxon>Aphidini</taxon>
        <taxon>Aphis</taxon>
        <taxon>Aphis</taxon>
    </lineage>
</organism>
<keyword evidence="19" id="KW-0804">Transcription</keyword>
<evidence type="ECO:0000256" key="6">
    <source>
        <dbReference type="ARBA" id="ARBA00005490"/>
    </source>
</evidence>
<keyword evidence="17 23" id="KW-0175">Coiled coil</keyword>
<dbReference type="Pfam" id="PF00069">
    <property type="entry name" value="Pkinase"/>
    <property type="match status" value="1"/>
</dbReference>
<dbReference type="PROSITE" id="PS51285">
    <property type="entry name" value="AGC_KINASE_CTER"/>
    <property type="match status" value="1"/>
</dbReference>
<dbReference type="FunFam" id="1.10.287.160:FF:000003">
    <property type="entry name" value="Putative serine/threonine-protein kinase N2"/>
    <property type="match status" value="1"/>
</dbReference>
<evidence type="ECO:0000256" key="12">
    <source>
        <dbReference type="ARBA" id="ARBA00022737"/>
    </source>
</evidence>
<evidence type="ECO:0000256" key="14">
    <source>
        <dbReference type="ARBA" id="ARBA00022777"/>
    </source>
</evidence>
<protein>
    <recommendedName>
        <fullName evidence="7">protein kinase C</fullName>
        <ecNumber evidence="7">2.7.11.13</ecNumber>
    </recommendedName>
</protein>
<feature type="compositionally biased region" description="Basic and acidic residues" evidence="26">
    <location>
        <begin position="591"/>
        <end position="609"/>
    </location>
</feature>
<evidence type="ECO:0000256" key="17">
    <source>
        <dbReference type="ARBA" id="ARBA00023054"/>
    </source>
</evidence>
<evidence type="ECO:0000256" key="16">
    <source>
        <dbReference type="ARBA" id="ARBA00023015"/>
    </source>
</evidence>
<keyword evidence="20" id="KW-0539">Nucleus</keyword>
<feature type="region of interest" description="Disordered" evidence="26">
    <location>
        <begin position="234"/>
        <end position="260"/>
    </location>
</feature>
<dbReference type="InterPro" id="IPR000719">
    <property type="entry name" value="Prot_kinase_dom"/>
</dbReference>
<feature type="domain" description="REM-1" evidence="29">
    <location>
        <begin position="250"/>
        <end position="331"/>
    </location>
</feature>
<feature type="domain" description="REM-1" evidence="29">
    <location>
        <begin position="158"/>
        <end position="239"/>
    </location>
</feature>
<dbReference type="FunFam" id="1.10.287.160:FF:000002">
    <property type="entry name" value="Putative serine/threonine-protein kinase N2"/>
    <property type="match status" value="1"/>
</dbReference>
<evidence type="ECO:0000259" key="28">
    <source>
        <dbReference type="PROSITE" id="PS51285"/>
    </source>
</evidence>
<feature type="region of interest" description="Disordered" evidence="26">
    <location>
        <begin position="132"/>
        <end position="160"/>
    </location>
</feature>
<dbReference type="SMART" id="SM00220">
    <property type="entry name" value="S_TKc"/>
    <property type="match status" value="1"/>
</dbReference>
<dbReference type="GO" id="GO:0005737">
    <property type="term" value="C:cytoplasm"/>
    <property type="evidence" value="ECO:0007669"/>
    <property type="project" value="UniProtKB-SubCell"/>
</dbReference>
<evidence type="ECO:0000256" key="15">
    <source>
        <dbReference type="ARBA" id="ARBA00022840"/>
    </source>
</evidence>
<dbReference type="FunFam" id="1.10.510.10:FF:000038">
    <property type="entry name" value="serine/threonine-protein kinase N2 isoform X1"/>
    <property type="match status" value="1"/>
</dbReference>
<evidence type="ECO:0000256" key="13">
    <source>
        <dbReference type="ARBA" id="ARBA00022741"/>
    </source>
</evidence>
<evidence type="ECO:0000256" key="22">
    <source>
        <dbReference type="ARBA" id="ARBA00047470"/>
    </source>
</evidence>
<dbReference type="SUPFAM" id="SSF56112">
    <property type="entry name" value="Protein kinase-like (PK-like)"/>
    <property type="match status" value="1"/>
</dbReference>
<evidence type="ECO:0000256" key="2">
    <source>
        <dbReference type="ARBA" id="ARBA00004214"/>
    </source>
</evidence>
<dbReference type="SMART" id="SM00742">
    <property type="entry name" value="Hr1"/>
    <property type="match status" value="3"/>
</dbReference>
<dbReference type="SUPFAM" id="SSF49562">
    <property type="entry name" value="C2 domain (Calcium/lipid-binding domain, CaLB)"/>
    <property type="match status" value="1"/>
</dbReference>
<feature type="binding site" evidence="24">
    <location>
        <position position="768"/>
    </location>
    <ligand>
        <name>ATP</name>
        <dbReference type="ChEBI" id="CHEBI:30616"/>
    </ligand>
</feature>
<dbReference type="CDD" id="cd11622">
    <property type="entry name" value="HR1_PKN_1"/>
    <property type="match status" value="1"/>
</dbReference>
<dbReference type="InterPro" id="IPR035892">
    <property type="entry name" value="C2_domain_sf"/>
</dbReference>
<comment type="catalytic activity">
    <reaction evidence="22">
        <text>L-seryl-[protein] + ATP = O-phospho-L-seryl-[protein] + ADP + H(+)</text>
        <dbReference type="Rhea" id="RHEA:17989"/>
        <dbReference type="Rhea" id="RHEA-COMP:9863"/>
        <dbReference type="Rhea" id="RHEA-COMP:11604"/>
        <dbReference type="ChEBI" id="CHEBI:15378"/>
        <dbReference type="ChEBI" id="CHEBI:29999"/>
        <dbReference type="ChEBI" id="CHEBI:30616"/>
        <dbReference type="ChEBI" id="CHEBI:83421"/>
        <dbReference type="ChEBI" id="CHEBI:456216"/>
        <dbReference type="EC" id="2.7.11.13"/>
    </reaction>
</comment>
<dbReference type="Gene3D" id="1.10.287.160">
    <property type="entry name" value="HR1 repeat"/>
    <property type="match status" value="3"/>
</dbReference>
<feature type="compositionally biased region" description="Basic and acidic residues" evidence="26">
    <location>
        <begin position="238"/>
        <end position="260"/>
    </location>
</feature>
<evidence type="ECO:0000256" key="21">
    <source>
        <dbReference type="ARBA" id="ARBA00047272"/>
    </source>
</evidence>
<evidence type="ECO:0000256" key="7">
    <source>
        <dbReference type="ARBA" id="ARBA00012429"/>
    </source>
</evidence>
<evidence type="ECO:0000313" key="30">
    <source>
        <dbReference type="EMBL" id="CAH1737177.1"/>
    </source>
</evidence>
<keyword evidence="13 24" id="KW-0547">Nucleotide-binding</keyword>
<reference evidence="30" key="1">
    <citation type="submission" date="2022-02" db="EMBL/GenBank/DDBJ databases">
        <authorList>
            <person name="King R."/>
        </authorList>
    </citation>
    <scope>NUCLEOTIDE SEQUENCE</scope>
</reference>
<dbReference type="Gene3D" id="1.10.510.10">
    <property type="entry name" value="Transferase(Phosphotransferase) domain 1"/>
    <property type="match status" value="1"/>
</dbReference>
<dbReference type="GO" id="GO:0030496">
    <property type="term" value="C:midbody"/>
    <property type="evidence" value="ECO:0007669"/>
    <property type="project" value="UniProtKB-SubCell"/>
</dbReference>
<dbReference type="SMART" id="SM00133">
    <property type="entry name" value="S_TK_X"/>
    <property type="match status" value="1"/>
</dbReference>
<dbReference type="FunFam" id="3.30.200.20:FF:000058">
    <property type="entry name" value="Putative serine/threonine-protein kinase N2"/>
    <property type="match status" value="1"/>
</dbReference>
<dbReference type="Proteomes" id="UP001154329">
    <property type="component" value="Chromosome 4"/>
</dbReference>
<evidence type="ECO:0000256" key="20">
    <source>
        <dbReference type="ARBA" id="ARBA00023242"/>
    </source>
</evidence>
<dbReference type="InterPro" id="IPR011009">
    <property type="entry name" value="Kinase-like_dom_sf"/>
</dbReference>
<evidence type="ECO:0000256" key="18">
    <source>
        <dbReference type="ARBA" id="ARBA00023136"/>
    </source>
</evidence>
<reference evidence="30" key="2">
    <citation type="submission" date="2022-10" db="EMBL/GenBank/DDBJ databases">
        <authorList>
            <consortium name="ENA_rothamsted_submissions"/>
            <consortium name="culmorum"/>
            <person name="King R."/>
        </authorList>
    </citation>
    <scope>NUCLEOTIDE SEQUENCE</scope>
</reference>
<feature type="region of interest" description="Disordered" evidence="26">
    <location>
        <begin position="575"/>
        <end position="617"/>
    </location>
</feature>
<dbReference type="GO" id="GO:0005524">
    <property type="term" value="F:ATP binding"/>
    <property type="evidence" value="ECO:0007669"/>
    <property type="project" value="UniProtKB-UniRule"/>
</dbReference>
<keyword evidence="11" id="KW-0808">Transferase</keyword>
<keyword evidence="9" id="KW-0723">Serine/threonine-protein kinase</keyword>
<gene>
    <name evidence="30" type="ORF">APHIGO_LOCUS10759</name>
</gene>
<dbReference type="Pfam" id="PF02185">
    <property type="entry name" value="HR1"/>
    <property type="match status" value="3"/>
</dbReference>
<evidence type="ECO:0000256" key="9">
    <source>
        <dbReference type="ARBA" id="ARBA00022527"/>
    </source>
</evidence>
<evidence type="ECO:0000256" key="8">
    <source>
        <dbReference type="ARBA" id="ARBA00022490"/>
    </source>
</evidence>
<evidence type="ECO:0000313" key="31">
    <source>
        <dbReference type="Proteomes" id="UP001154329"/>
    </source>
</evidence>
<dbReference type="GO" id="GO:0032154">
    <property type="term" value="C:cleavage furrow"/>
    <property type="evidence" value="ECO:0007669"/>
    <property type="project" value="UniProtKB-SubCell"/>
</dbReference>
<feature type="domain" description="AGC-kinase C-terminal" evidence="28">
    <location>
        <begin position="999"/>
        <end position="1066"/>
    </location>
</feature>
<dbReference type="Gene3D" id="3.30.200.20">
    <property type="entry name" value="Phosphorylase Kinase, domain 1"/>
    <property type="match status" value="1"/>
</dbReference>
<dbReference type="AlphaFoldDB" id="A0A9P0JE99"/>
<dbReference type="PANTHER" id="PTHR24351">
    <property type="entry name" value="RIBOSOMAL PROTEIN S6 KINASE"/>
    <property type="match status" value="1"/>
</dbReference>
<dbReference type="Pfam" id="PF00433">
    <property type="entry name" value="Pkinase_C"/>
    <property type="match status" value="1"/>
</dbReference>
<evidence type="ECO:0000256" key="1">
    <source>
        <dbReference type="ARBA" id="ARBA00004123"/>
    </source>
</evidence>
<feature type="domain" description="Protein kinase" evidence="27">
    <location>
        <begin position="739"/>
        <end position="998"/>
    </location>
</feature>
<evidence type="ECO:0000256" key="4">
    <source>
        <dbReference type="ARBA" id="ARBA00004496"/>
    </source>
</evidence>
<sequence length="1066" mass="120463">MAEYYQGEYIYNPVLYELGFKYGLVTTNNDGTGHDSSVIDALTPARLDELKETIRREIRRELKIKEGAEKLREVVTDRKSLSDVTDIVKKSNTKLAELQAELQELESHIILSHGATGQQSCSGASNNLFSSGVHKTSGTNGSADRPISSSTPMQFVGQSPNQVQESSFVSDLRLVQLEKQLNIELKVKQGAENMIQSLSNGHSRDKKLLADAQQMLSDSKLKIEYLRMAILKGKQTKQQKEEMKSNSENKHEKSESHLETPLEERIAELRHRLRIEAAVVEGAKNVIRTLQSSKIAEKKPLQEAQANLLESSCKLDLLRQSLEHRRQELPPNSTTAIQLVRELQNAQAASPTPNHAYVSLQPFLKAERNVIPEKATVSRCAAVTGKLEVRLMGCQDLLEEVPGRSRREKDNPGDLRSFVKGVTGRSSSKSYNIKDEISNEIMAVIKLDNQTVGQTSWRPCSQQAWDQRFSIDLDKSRELEIGIYWRDWRSLCAIKFLRLEEFIDDIRHGMALQLEPQGLLFAEIKFLNPMISRQPRLRRQRKIFKQQAKNFPRANQMNINIAAWSRLLKRSSPSIQNSPLVPVQQHSRSHSHSDSSTDGGDVRLEEKCTPGETPEPINTCGLAGARPLGLGVAVLPPLPPTITEQRNISTGSPTFLPSTVLAANKRIPTVPTVPPPRPPRQLDQESPLFSHPVSRVLDYRETEPKAYHLTTSNNVQPAESNKTTLSNAFKFSQMSMDDFRLLSVLGRGHFGKVILCQHKKSSEYFAIKALKKGDIIARDEVESLLSEKRIFEVANDIRHPFLVNLFACFQTDAHVCFVMEYAAGGDLMMHIHADVFTEPRAVFYAACVVLGLQYLHENSIIYRDLKLDNLLLDTDGYVKIADFGLCKEGMGYGDRTGTFCGTPEFLAPEVLTETSYTRSVDWWGLGVLIFEMLVGESPFPGDDEEEVFDSIVNDEVRYPRFLSLEAIAIMRRLLRKNPERRLGSSERDAEDVKKQAFFRQVVWDDLLQRKVKPPFVPTVNSVEDVSNFDEEFTSEKPQLTPPKDPRLLNDDEQQLFKDFTYTADWF</sequence>
<dbReference type="GO" id="GO:0007165">
    <property type="term" value="P:signal transduction"/>
    <property type="evidence" value="ECO:0007669"/>
    <property type="project" value="InterPro"/>
</dbReference>
<dbReference type="InterPro" id="IPR011072">
    <property type="entry name" value="HR1_rho-bd"/>
</dbReference>
<accession>A0A9P0JE99</accession>
<evidence type="ECO:0000256" key="25">
    <source>
        <dbReference type="SAM" id="Coils"/>
    </source>
</evidence>
<dbReference type="InterPro" id="IPR008271">
    <property type="entry name" value="Ser/Thr_kinase_AS"/>
</dbReference>
<evidence type="ECO:0000259" key="27">
    <source>
        <dbReference type="PROSITE" id="PS50011"/>
    </source>
</evidence>
<keyword evidence="18" id="KW-0472">Membrane</keyword>
<keyword evidence="16" id="KW-0805">Transcription regulation</keyword>
<dbReference type="GO" id="GO:0004697">
    <property type="term" value="F:diacylglycerol-dependent serine/threonine kinase activity"/>
    <property type="evidence" value="ECO:0007669"/>
    <property type="project" value="UniProtKB-EC"/>
</dbReference>
<dbReference type="CDD" id="cd11623">
    <property type="entry name" value="HR1_PKN_2"/>
    <property type="match status" value="1"/>
</dbReference>
<keyword evidence="10" id="KW-0597">Phosphoprotein</keyword>
<dbReference type="EMBL" id="OU899037">
    <property type="protein sequence ID" value="CAH1737177.1"/>
    <property type="molecule type" value="Genomic_DNA"/>
</dbReference>
<evidence type="ECO:0000256" key="24">
    <source>
        <dbReference type="PROSITE-ProRule" id="PRU10141"/>
    </source>
</evidence>
<name>A0A9P0JE99_APHGO</name>
<evidence type="ECO:0000256" key="10">
    <source>
        <dbReference type="ARBA" id="ARBA00022553"/>
    </source>
</evidence>
<comment type="catalytic activity">
    <reaction evidence="21">
        <text>L-threonyl-[protein] + ATP = O-phospho-L-threonyl-[protein] + ADP + H(+)</text>
        <dbReference type="Rhea" id="RHEA:46608"/>
        <dbReference type="Rhea" id="RHEA-COMP:11060"/>
        <dbReference type="Rhea" id="RHEA-COMP:11605"/>
        <dbReference type="ChEBI" id="CHEBI:15378"/>
        <dbReference type="ChEBI" id="CHEBI:30013"/>
        <dbReference type="ChEBI" id="CHEBI:30616"/>
        <dbReference type="ChEBI" id="CHEBI:61977"/>
        <dbReference type="ChEBI" id="CHEBI:456216"/>
        <dbReference type="EC" id="2.7.11.13"/>
    </reaction>
</comment>
<dbReference type="FunFam" id="1.10.287.160:FF:000001">
    <property type="entry name" value="Putative serine/threonine-protein kinase N2"/>
    <property type="match status" value="1"/>
</dbReference>
<evidence type="ECO:0000256" key="26">
    <source>
        <dbReference type="SAM" id="MobiDB-lite"/>
    </source>
</evidence>
<feature type="domain" description="REM-1" evidence="29">
    <location>
        <begin position="33"/>
        <end position="111"/>
    </location>
</feature>
<proteinExistence type="inferred from homology"/>
<evidence type="ECO:0000256" key="5">
    <source>
        <dbReference type="ARBA" id="ARBA00004626"/>
    </source>
</evidence>
<dbReference type="PROSITE" id="PS00108">
    <property type="entry name" value="PROTEIN_KINASE_ST"/>
    <property type="match status" value="1"/>
</dbReference>
<dbReference type="InterPro" id="IPR017892">
    <property type="entry name" value="Pkinase_C"/>
</dbReference>
<dbReference type="InterPro" id="IPR000961">
    <property type="entry name" value="AGC-kinase_C"/>
</dbReference>
<evidence type="ECO:0000256" key="3">
    <source>
        <dbReference type="ARBA" id="ARBA00004370"/>
    </source>
</evidence>
<keyword evidence="15 24" id="KW-0067">ATP-binding</keyword>
<dbReference type="CDD" id="cd05589">
    <property type="entry name" value="STKc_PKN"/>
    <property type="match status" value="1"/>
</dbReference>
<evidence type="ECO:0000256" key="23">
    <source>
        <dbReference type="PROSITE-ProRule" id="PRU01207"/>
    </source>
</evidence>
<keyword evidence="14" id="KW-0418">Kinase</keyword>
<dbReference type="EC" id="2.7.11.13" evidence="7"/>
<feature type="coiled-coil region" evidence="25">
    <location>
        <begin position="81"/>
        <end position="108"/>
    </location>
</feature>
<evidence type="ECO:0000259" key="29">
    <source>
        <dbReference type="PROSITE" id="PS51860"/>
    </source>
</evidence>
<keyword evidence="31" id="KW-1185">Reference proteome</keyword>
<evidence type="ECO:0000256" key="19">
    <source>
        <dbReference type="ARBA" id="ARBA00023163"/>
    </source>
</evidence>
<dbReference type="PROSITE" id="PS00107">
    <property type="entry name" value="PROTEIN_KINASE_ATP"/>
    <property type="match status" value="1"/>
</dbReference>
<dbReference type="CDD" id="cd11625">
    <property type="entry name" value="HR1_PKN_3"/>
    <property type="match status" value="1"/>
</dbReference>
<comment type="similarity">
    <text evidence="6">Belongs to the protein kinase superfamily. AGC Ser/Thr protein kinase family. PKC subfamily.</text>
</comment>
<dbReference type="SUPFAM" id="SSF46585">
    <property type="entry name" value="HR1 repeat"/>
    <property type="match status" value="3"/>
</dbReference>
<dbReference type="PROSITE" id="PS51860">
    <property type="entry name" value="REM_1"/>
    <property type="match status" value="3"/>
</dbReference>
<dbReference type="InterPro" id="IPR037313">
    <property type="entry name" value="PKN_HR1_1"/>
</dbReference>
<keyword evidence="12" id="KW-0677">Repeat</keyword>
<dbReference type="GO" id="GO:0005634">
    <property type="term" value="C:nucleus"/>
    <property type="evidence" value="ECO:0007669"/>
    <property type="project" value="UniProtKB-SubCell"/>
</dbReference>
<dbReference type="InterPro" id="IPR036274">
    <property type="entry name" value="HR1_rpt_sf"/>
</dbReference>
<comment type="subcellular location">
    <subcellularLocation>
        <location evidence="5">Cleavage furrow</location>
    </subcellularLocation>
    <subcellularLocation>
        <location evidence="4">Cytoplasm</location>
    </subcellularLocation>
    <subcellularLocation>
        <location evidence="3">Membrane</location>
    </subcellularLocation>
    <subcellularLocation>
        <location evidence="2">Midbody</location>
    </subcellularLocation>
    <subcellularLocation>
        <location evidence="1">Nucleus</location>
    </subcellularLocation>
</comment>
<dbReference type="InterPro" id="IPR017441">
    <property type="entry name" value="Protein_kinase_ATP_BS"/>
</dbReference>
<keyword evidence="8" id="KW-0963">Cytoplasm</keyword>
<dbReference type="PROSITE" id="PS50011">
    <property type="entry name" value="PROTEIN_KINASE_DOM"/>
    <property type="match status" value="1"/>
</dbReference>